<dbReference type="CDD" id="cd00082">
    <property type="entry name" value="HisKA"/>
    <property type="match status" value="1"/>
</dbReference>
<evidence type="ECO:0000259" key="15">
    <source>
        <dbReference type="PROSITE" id="PS50885"/>
    </source>
</evidence>
<dbReference type="EC" id="2.7.13.3" evidence="4"/>
<dbReference type="OrthoDB" id="9786919at2"/>
<evidence type="ECO:0000256" key="13">
    <source>
        <dbReference type="SAM" id="Phobius"/>
    </source>
</evidence>
<dbReference type="PROSITE" id="PS50109">
    <property type="entry name" value="HIS_KIN"/>
    <property type="match status" value="1"/>
</dbReference>
<dbReference type="SMART" id="SM00387">
    <property type="entry name" value="HATPase_c"/>
    <property type="match status" value="1"/>
</dbReference>
<keyword evidence="7 13" id="KW-0812">Transmembrane</keyword>
<dbReference type="RefSeq" id="WP_105943459.1">
    <property type="nucleotide sequence ID" value="NZ_CP027433.1"/>
</dbReference>
<dbReference type="EMBL" id="CP027433">
    <property type="protein sequence ID" value="AVM01756.1"/>
    <property type="molecule type" value="Genomic_DNA"/>
</dbReference>
<dbReference type="PRINTS" id="PR00344">
    <property type="entry name" value="BCTRLSENSOR"/>
</dbReference>
<evidence type="ECO:0000256" key="3">
    <source>
        <dbReference type="ARBA" id="ARBA00004236"/>
    </source>
</evidence>
<dbReference type="Gene3D" id="1.10.287.130">
    <property type="match status" value="1"/>
</dbReference>
<name>A0A2S0KJC6_9ACTN</name>
<evidence type="ECO:0000256" key="9">
    <source>
        <dbReference type="ARBA" id="ARBA00022989"/>
    </source>
</evidence>
<evidence type="ECO:0000256" key="11">
    <source>
        <dbReference type="ARBA" id="ARBA00023136"/>
    </source>
</evidence>
<dbReference type="SMART" id="SM00304">
    <property type="entry name" value="HAMP"/>
    <property type="match status" value="1"/>
</dbReference>
<feature type="domain" description="HAMP" evidence="15">
    <location>
        <begin position="203"/>
        <end position="256"/>
    </location>
</feature>
<dbReference type="InterPro" id="IPR036890">
    <property type="entry name" value="HATPase_C_sf"/>
</dbReference>
<dbReference type="Gene3D" id="3.30.565.10">
    <property type="entry name" value="Histidine kinase-like ATPase, C-terminal domain"/>
    <property type="match status" value="1"/>
</dbReference>
<dbReference type="InterPro" id="IPR005467">
    <property type="entry name" value="His_kinase_dom"/>
</dbReference>
<dbReference type="SUPFAM" id="SSF55874">
    <property type="entry name" value="ATPase domain of HSP90 chaperone/DNA topoisomerase II/histidine kinase"/>
    <property type="match status" value="1"/>
</dbReference>
<dbReference type="SUPFAM" id="SSF158472">
    <property type="entry name" value="HAMP domain-like"/>
    <property type="match status" value="1"/>
</dbReference>
<accession>A0A2S0KJC6</accession>
<evidence type="ECO:0000256" key="5">
    <source>
        <dbReference type="ARBA" id="ARBA00022553"/>
    </source>
</evidence>
<dbReference type="Pfam" id="PF02518">
    <property type="entry name" value="HATPase_c"/>
    <property type="match status" value="1"/>
</dbReference>
<dbReference type="Proteomes" id="UP000239814">
    <property type="component" value="Chromosome"/>
</dbReference>
<dbReference type="SMART" id="SM00388">
    <property type="entry name" value="HisKA"/>
    <property type="match status" value="1"/>
</dbReference>
<dbReference type="FunFam" id="1.10.287.130:FF:000001">
    <property type="entry name" value="Two-component sensor histidine kinase"/>
    <property type="match status" value="1"/>
</dbReference>
<dbReference type="Pfam" id="PF00672">
    <property type="entry name" value="HAMP"/>
    <property type="match status" value="1"/>
</dbReference>
<evidence type="ECO:0000256" key="12">
    <source>
        <dbReference type="SAM" id="MobiDB-lite"/>
    </source>
</evidence>
<dbReference type="KEGG" id="git:C6V83_17310"/>
<dbReference type="Pfam" id="PF00512">
    <property type="entry name" value="HisKA"/>
    <property type="match status" value="1"/>
</dbReference>
<sequence length="496" mass="51802">MTTSAGVRAGSRSEADPVRSGRRGVPLRVSLVLLTLTLVITGLVVSGVAVTSAMRSDLLRRVDANLVEATATWARPGPVPQDGDAPRGPGPRRPPSNFFVQVSGGPIGTMTTSDYDATPDLSGLPVGDAGPLTVQSRGSGPQWRVIKRTGDANEQNGYAPVTVVVATPLQDVDDTLNRLIWLQAGIGALVVIVIGAAGYLLVRSSLRPLRRVEETAHAIAAGDLEHRVPPQRPGTEVAGLADSLNTMLGRIETAFAATESSERQARASEERMRRFVADASHELRTPLTSIKGFAELIGSGMTTDPADGIARISAEADRMSLLVEDLLMLARLDAQRPLAKAPVELPVLVDDAVASARAAAPDREIVVADHTEGPGPVVQADAARLTQVLHNLIGNAVAHTPAGSPITVALTAPGTQARVEVIDQGPGLSEEEAERVFERFYRGDPSRQRSSPSSGSGLGLSIVAALIAAHDGSVGVVSSPGAGARFWFSVPRLDGS</sequence>
<evidence type="ECO:0000313" key="17">
    <source>
        <dbReference type="Proteomes" id="UP000239814"/>
    </source>
</evidence>
<feature type="region of interest" description="Disordered" evidence="12">
    <location>
        <begin position="1"/>
        <end position="21"/>
    </location>
</feature>
<evidence type="ECO:0000256" key="6">
    <source>
        <dbReference type="ARBA" id="ARBA00022679"/>
    </source>
</evidence>
<keyword evidence="10" id="KW-0902">Two-component regulatory system</keyword>
<dbReference type="CDD" id="cd00075">
    <property type="entry name" value="HATPase"/>
    <property type="match status" value="1"/>
</dbReference>
<evidence type="ECO:0000256" key="2">
    <source>
        <dbReference type="ARBA" id="ARBA00001968"/>
    </source>
</evidence>
<evidence type="ECO:0000256" key="7">
    <source>
        <dbReference type="ARBA" id="ARBA00022692"/>
    </source>
</evidence>
<evidence type="ECO:0000313" key="16">
    <source>
        <dbReference type="EMBL" id="AVM01756.1"/>
    </source>
</evidence>
<dbReference type="AlphaFoldDB" id="A0A2S0KJC6"/>
<evidence type="ECO:0000256" key="1">
    <source>
        <dbReference type="ARBA" id="ARBA00000085"/>
    </source>
</evidence>
<dbReference type="PANTHER" id="PTHR45436">
    <property type="entry name" value="SENSOR HISTIDINE KINASE YKOH"/>
    <property type="match status" value="1"/>
</dbReference>
<dbReference type="InterPro" id="IPR003661">
    <property type="entry name" value="HisK_dim/P_dom"/>
</dbReference>
<dbReference type="CDD" id="cd06225">
    <property type="entry name" value="HAMP"/>
    <property type="match status" value="1"/>
</dbReference>
<feature type="domain" description="Histidine kinase" evidence="14">
    <location>
        <begin position="278"/>
        <end position="494"/>
    </location>
</feature>
<evidence type="ECO:0000256" key="8">
    <source>
        <dbReference type="ARBA" id="ARBA00022777"/>
    </source>
</evidence>
<feature type="transmembrane region" description="Helical" evidence="13">
    <location>
        <begin position="180"/>
        <end position="202"/>
    </location>
</feature>
<evidence type="ECO:0000256" key="4">
    <source>
        <dbReference type="ARBA" id="ARBA00012438"/>
    </source>
</evidence>
<dbReference type="InterPro" id="IPR003594">
    <property type="entry name" value="HATPase_dom"/>
</dbReference>
<proteinExistence type="predicted"/>
<dbReference type="SUPFAM" id="SSF47384">
    <property type="entry name" value="Homodimeric domain of signal transducing histidine kinase"/>
    <property type="match status" value="1"/>
</dbReference>
<dbReference type="InterPro" id="IPR003660">
    <property type="entry name" value="HAMP_dom"/>
</dbReference>
<keyword evidence="17" id="KW-1185">Reference proteome</keyword>
<dbReference type="Gene3D" id="6.10.340.10">
    <property type="match status" value="1"/>
</dbReference>
<dbReference type="PROSITE" id="PS50885">
    <property type="entry name" value="HAMP"/>
    <property type="match status" value="1"/>
</dbReference>
<dbReference type="GO" id="GO:0005509">
    <property type="term" value="F:calcium ion binding"/>
    <property type="evidence" value="ECO:0007669"/>
    <property type="project" value="UniProtKB-ARBA"/>
</dbReference>
<dbReference type="FunFam" id="3.30.565.10:FF:000006">
    <property type="entry name" value="Sensor histidine kinase WalK"/>
    <property type="match status" value="1"/>
</dbReference>
<evidence type="ECO:0000256" key="10">
    <source>
        <dbReference type="ARBA" id="ARBA00023012"/>
    </source>
</evidence>
<dbReference type="InterPro" id="IPR036097">
    <property type="entry name" value="HisK_dim/P_sf"/>
</dbReference>
<comment type="cofactor">
    <cofactor evidence="2">
        <name>a divalent metal cation</name>
        <dbReference type="ChEBI" id="CHEBI:60240"/>
    </cofactor>
</comment>
<keyword evidence="11 13" id="KW-0472">Membrane</keyword>
<keyword evidence="8 16" id="KW-0418">Kinase</keyword>
<dbReference type="PANTHER" id="PTHR45436:SF5">
    <property type="entry name" value="SENSOR HISTIDINE KINASE TRCS"/>
    <property type="match status" value="1"/>
</dbReference>
<keyword evidence="9 13" id="KW-1133">Transmembrane helix</keyword>
<comment type="subcellular location">
    <subcellularLocation>
        <location evidence="3">Cell membrane</location>
    </subcellularLocation>
</comment>
<protein>
    <recommendedName>
        <fullName evidence="4">histidine kinase</fullName>
        <ecNumber evidence="4">2.7.13.3</ecNumber>
    </recommendedName>
</protein>
<keyword evidence="6" id="KW-0808">Transferase</keyword>
<organism evidence="16 17">
    <name type="scientific">Gordonia iterans</name>
    <dbReference type="NCBI Taxonomy" id="1004901"/>
    <lineage>
        <taxon>Bacteria</taxon>
        <taxon>Bacillati</taxon>
        <taxon>Actinomycetota</taxon>
        <taxon>Actinomycetes</taxon>
        <taxon>Mycobacteriales</taxon>
        <taxon>Gordoniaceae</taxon>
        <taxon>Gordonia</taxon>
    </lineage>
</organism>
<reference evidence="16 17" key="1">
    <citation type="submission" date="2018-03" db="EMBL/GenBank/DDBJ databases">
        <title>Characteristics and genome of n-alkane degrading marine bacteria Gordonia iterans isolated from crude oil contaminated in Tae-an, South Korea.</title>
        <authorList>
            <person name="Lee S.-S."/>
            <person name="Kim H."/>
        </authorList>
    </citation>
    <scope>NUCLEOTIDE SEQUENCE [LARGE SCALE GENOMIC DNA]</scope>
    <source>
        <strain evidence="16 17">Co17</strain>
    </source>
</reference>
<dbReference type="InterPro" id="IPR050428">
    <property type="entry name" value="TCS_sensor_his_kinase"/>
</dbReference>
<dbReference type="GO" id="GO:0005886">
    <property type="term" value="C:plasma membrane"/>
    <property type="evidence" value="ECO:0007669"/>
    <property type="project" value="UniProtKB-SubCell"/>
</dbReference>
<keyword evidence="5" id="KW-0597">Phosphoprotein</keyword>
<comment type="catalytic activity">
    <reaction evidence="1">
        <text>ATP + protein L-histidine = ADP + protein N-phospho-L-histidine.</text>
        <dbReference type="EC" id="2.7.13.3"/>
    </reaction>
</comment>
<gene>
    <name evidence="16" type="ORF">C6V83_17310</name>
</gene>
<evidence type="ECO:0000259" key="14">
    <source>
        <dbReference type="PROSITE" id="PS50109"/>
    </source>
</evidence>
<feature type="transmembrane region" description="Helical" evidence="13">
    <location>
        <begin position="29"/>
        <end position="50"/>
    </location>
</feature>
<dbReference type="GO" id="GO:0000155">
    <property type="term" value="F:phosphorelay sensor kinase activity"/>
    <property type="evidence" value="ECO:0007669"/>
    <property type="project" value="InterPro"/>
</dbReference>
<feature type="region of interest" description="Disordered" evidence="12">
    <location>
        <begin position="73"/>
        <end position="96"/>
    </location>
</feature>
<dbReference type="InterPro" id="IPR004358">
    <property type="entry name" value="Sig_transdc_His_kin-like_C"/>
</dbReference>